<name>A0A8H7PKB8_MORIS</name>
<comment type="subcellular location">
    <subcellularLocation>
        <location evidence="1 8">Nucleus</location>
    </subcellularLocation>
</comment>
<dbReference type="AlphaFoldDB" id="A0A8H7PKB8"/>
<dbReference type="GO" id="GO:0006357">
    <property type="term" value="P:regulation of transcription by RNA polymerase II"/>
    <property type="evidence" value="ECO:0007669"/>
    <property type="project" value="InterPro"/>
</dbReference>
<evidence type="ECO:0000256" key="6">
    <source>
        <dbReference type="ARBA" id="ARBA00023242"/>
    </source>
</evidence>
<dbReference type="Pfam" id="PF09637">
    <property type="entry name" value="Med18"/>
    <property type="match status" value="1"/>
</dbReference>
<evidence type="ECO:0000256" key="1">
    <source>
        <dbReference type="ARBA" id="ARBA00004123"/>
    </source>
</evidence>
<keyword evidence="8" id="KW-0010">Activator</keyword>
<dbReference type="InterPro" id="IPR019095">
    <property type="entry name" value="Mediator_Med18"/>
</dbReference>
<reference evidence="9" key="1">
    <citation type="submission" date="2020-12" db="EMBL/GenBank/DDBJ databases">
        <title>Metabolic potential, ecology and presence of endohyphal bacteria is reflected in genomic diversity of Mucoromycotina.</title>
        <authorList>
            <person name="Muszewska A."/>
            <person name="Okrasinska A."/>
            <person name="Steczkiewicz K."/>
            <person name="Drgas O."/>
            <person name="Orlowska M."/>
            <person name="Perlinska-Lenart U."/>
            <person name="Aleksandrzak-Piekarczyk T."/>
            <person name="Szatraj K."/>
            <person name="Zielenkiewicz U."/>
            <person name="Pilsyk S."/>
            <person name="Malc E."/>
            <person name="Mieczkowski P."/>
            <person name="Kruszewska J.S."/>
            <person name="Biernat P."/>
            <person name="Pawlowska J."/>
        </authorList>
    </citation>
    <scope>NUCLEOTIDE SEQUENCE</scope>
    <source>
        <strain evidence="9">WA0000067209</strain>
    </source>
</reference>
<evidence type="ECO:0000256" key="7">
    <source>
        <dbReference type="ARBA" id="ARBA00032012"/>
    </source>
</evidence>
<keyword evidence="10" id="KW-1185">Reference proteome</keyword>
<proteinExistence type="inferred from homology"/>
<evidence type="ECO:0000313" key="10">
    <source>
        <dbReference type="Proteomes" id="UP000654370"/>
    </source>
</evidence>
<comment type="similarity">
    <text evidence="2 8">Belongs to the Mediator complex subunit 18 family.</text>
</comment>
<evidence type="ECO:0000256" key="4">
    <source>
        <dbReference type="ARBA" id="ARBA00023015"/>
    </source>
</evidence>
<comment type="subunit">
    <text evidence="8">Component of the Mediator complex.</text>
</comment>
<keyword evidence="4 8" id="KW-0805">Transcription regulation</keyword>
<evidence type="ECO:0000256" key="2">
    <source>
        <dbReference type="ARBA" id="ARBA00009814"/>
    </source>
</evidence>
<evidence type="ECO:0000313" key="9">
    <source>
        <dbReference type="EMBL" id="KAG2175578.1"/>
    </source>
</evidence>
<gene>
    <name evidence="8" type="primary">MED18</name>
    <name evidence="9" type="ORF">INT43_001225</name>
</gene>
<dbReference type="EMBL" id="JAEPQZ010000011">
    <property type="protein sequence ID" value="KAG2175578.1"/>
    <property type="molecule type" value="Genomic_DNA"/>
</dbReference>
<dbReference type="Gene3D" id="2.40.320.10">
    <property type="entry name" value="Hypothetical Protein Pfu-838710-001"/>
    <property type="match status" value="1"/>
</dbReference>
<dbReference type="PANTHER" id="PTHR13321">
    <property type="entry name" value="MEDIATOR OF RNA POLYMERASE II TRANSCRIPTION, SUBUNIT 18"/>
    <property type="match status" value="1"/>
</dbReference>
<evidence type="ECO:0000256" key="5">
    <source>
        <dbReference type="ARBA" id="ARBA00023163"/>
    </source>
</evidence>
<protein>
    <recommendedName>
        <fullName evidence="3 8">Mediator of RNA polymerase II transcription subunit 18</fullName>
    </recommendedName>
    <alternativeName>
        <fullName evidence="7 8">Mediator complex subunit 18</fullName>
    </alternativeName>
</protein>
<dbReference type="GO" id="GO:0016592">
    <property type="term" value="C:mediator complex"/>
    <property type="evidence" value="ECO:0007669"/>
    <property type="project" value="InterPro"/>
</dbReference>
<dbReference type="GO" id="GO:0003712">
    <property type="term" value="F:transcription coregulator activity"/>
    <property type="evidence" value="ECO:0007669"/>
    <property type="project" value="InterPro"/>
</dbReference>
<accession>A0A8H7PKB8</accession>
<comment type="caution">
    <text evidence="9">The sequence shown here is derived from an EMBL/GenBank/DDBJ whole genome shotgun (WGS) entry which is preliminary data.</text>
</comment>
<comment type="function">
    <text evidence="8">Component of the Mediator complex, a coactivator involved in the regulated transcription of nearly all RNA polymerase II-dependent genes. Mediator functions as a bridge to convey information from gene-specific regulatory proteins to the basal RNA polymerase II transcription machinery. Mediator is recruited to promoters by direct interactions with regulatory proteins and serves as a scaffold for the assembly of a functional preinitiation complex with RNA polymerase II and the general transcription factors.</text>
</comment>
<evidence type="ECO:0000256" key="8">
    <source>
        <dbReference type="RuleBase" id="RU364150"/>
    </source>
</evidence>
<dbReference type="OrthoDB" id="5348092at2759"/>
<dbReference type="PANTHER" id="PTHR13321:SF2">
    <property type="entry name" value="MEDIATOR OF RNA POLYMERASE II TRANSCRIPTION SUBUNIT 18"/>
    <property type="match status" value="1"/>
</dbReference>
<organism evidence="9 10">
    <name type="scientific">Mortierella isabellina</name>
    <name type="common">Filamentous fungus</name>
    <name type="synonym">Umbelopsis isabellina</name>
    <dbReference type="NCBI Taxonomy" id="91625"/>
    <lineage>
        <taxon>Eukaryota</taxon>
        <taxon>Fungi</taxon>
        <taxon>Fungi incertae sedis</taxon>
        <taxon>Mucoromycota</taxon>
        <taxon>Mucoromycotina</taxon>
        <taxon>Umbelopsidomycetes</taxon>
        <taxon>Umbelopsidales</taxon>
        <taxon>Umbelopsidaceae</taxon>
        <taxon>Umbelopsis</taxon>
    </lineage>
</organism>
<keyword evidence="6 8" id="KW-0539">Nucleus</keyword>
<sequence>MSSGSYECLLHGILTTEEAKDSLLRRLVGMCGKDSQLDLFEHQIGFSPTVQTAAGPARNDDLLLRLHATISNEKQKSLKHREWYLVLQGYPEPQRGRTVTVRPVTQAKVGGDALRFVRSLCYTFAFEFARQGFVFAYQDNVRISVTRLYKLSKRWDVNSLQPFHDNEHQWLVEVTSIPVGQEQVNQMAEQLNKIRALLSGIVELESVDNRALQNKIHRT</sequence>
<dbReference type="GO" id="GO:0070847">
    <property type="term" value="C:core mediator complex"/>
    <property type="evidence" value="ECO:0007669"/>
    <property type="project" value="TreeGrafter"/>
</dbReference>
<dbReference type="GO" id="GO:0006369">
    <property type="term" value="P:termination of RNA polymerase II transcription"/>
    <property type="evidence" value="ECO:0007669"/>
    <property type="project" value="TreeGrafter"/>
</dbReference>
<dbReference type="Proteomes" id="UP000654370">
    <property type="component" value="Unassembled WGS sequence"/>
</dbReference>
<keyword evidence="5 8" id="KW-0804">Transcription</keyword>
<evidence type="ECO:0000256" key="3">
    <source>
        <dbReference type="ARBA" id="ARBA00019612"/>
    </source>
</evidence>